<dbReference type="InterPro" id="IPR001557">
    <property type="entry name" value="L-lactate/malate_DH"/>
</dbReference>
<dbReference type="GO" id="GO:0030060">
    <property type="term" value="F:L-malate dehydrogenase (NAD+) activity"/>
    <property type="evidence" value="ECO:0007669"/>
    <property type="project" value="UniProtKB-UniRule"/>
</dbReference>
<evidence type="ECO:0000256" key="2">
    <source>
        <dbReference type="ARBA" id="ARBA00023002"/>
    </source>
</evidence>
<dbReference type="OrthoDB" id="9802969at2"/>
<dbReference type="SUPFAM" id="SSF56327">
    <property type="entry name" value="LDH C-terminal domain-like"/>
    <property type="match status" value="1"/>
</dbReference>
<keyword evidence="1 4" id="KW-0816">Tricarboxylic acid cycle</keyword>
<evidence type="ECO:0000256" key="5">
    <source>
        <dbReference type="PIRSR" id="PIRSR000102-1"/>
    </source>
</evidence>
<name>A0A0E3V9C5_9BACT</name>
<evidence type="ECO:0000256" key="7">
    <source>
        <dbReference type="PIRSR" id="PIRSR000102-3"/>
    </source>
</evidence>
<dbReference type="HOGENOM" id="CLU_045401_2_1_10"/>
<feature type="binding site" evidence="4 7">
    <location>
        <position position="32"/>
    </location>
    <ligand>
        <name>NAD(+)</name>
        <dbReference type="ChEBI" id="CHEBI:57540"/>
    </ligand>
</feature>
<feature type="binding site" evidence="4 6">
    <location>
        <position position="151"/>
    </location>
    <ligand>
        <name>substrate</name>
    </ligand>
</feature>
<evidence type="ECO:0000313" key="10">
    <source>
        <dbReference type="EMBL" id="AKD57547.1"/>
    </source>
</evidence>
<dbReference type="Pfam" id="PF00056">
    <property type="entry name" value="Ldh_1_N"/>
    <property type="match status" value="1"/>
</dbReference>
<feature type="binding site" evidence="4 6">
    <location>
        <position position="120"/>
    </location>
    <ligand>
        <name>substrate</name>
    </ligand>
</feature>
<feature type="binding site" evidence="4 7">
    <location>
        <begin position="118"/>
        <end position="120"/>
    </location>
    <ligand>
        <name>NAD(+)</name>
        <dbReference type="ChEBI" id="CHEBI:57540"/>
    </ligand>
</feature>
<evidence type="ECO:0000256" key="4">
    <source>
        <dbReference type="HAMAP-Rule" id="MF_00487"/>
    </source>
</evidence>
<dbReference type="NCBIfam" id="NF004863">
    <property type="entry name" value="PRK06223.1"/>
    <property type="match status" value="1"/>
</dbReference>
<dbReference type="EC" id="1.1.1.37" evidence="4"/>
<dbReference type="GO" id="GO:0006099">
    <property type="term" value="P:tricarboxylic acid cycle"/>
    <property type="evidence" value="ECO:0007669"/>
    <property type="project" value="UniProtKB-UniRule"/>
</dbReference>
<dbReference type="PANTHER" id="PTHR43128">
    <property type="entry name" value="L-2-HYDROXYCARBOXYLATE DEHYDROGENASE (NAD(P)(+))"/>
    <property type="match status" value="1"/>
</dbReference>
<dbReference type="PATRIC" id="fig|1379870.5.peg.5253"/>
<dbReference type="CDD" id="cd01339">
    <property type="entry name" value="LDH-like_MDH"/>
    <property type="match status" value="1"/>
</dbReference>
<gene>
    <name evidence="4" type="primary">mdh</name>
    <name evidence="10" type="ORF">SD10_24280</name>
</gene>
<keyword evidence="2 4" id="KW-0560">Oxidoreductase</keyword>
<dbReference type="NCBIfam" id="TIGR01763">
    <property type="entry name" value="MalateDH_bact"/>
    <property type="match status" value="1"/>
</dbReference>
<dbReference type="PRINTS" id="PR00086">
    <property type="entry name" value="LLDHDRGNASE"/>
</dbReference>
<accession>A0A0E3V9C5</accession>
<comment type="similarity">
    <text evidence="4">Belongs to the LDH/MDH superfamily. MDH type 3 family.</text>
</comment>
<dbReference type="Proteomes" id="UP000033054">
    <property type="component" value="Chromosome"/>
</dbReference>
<comment type="function">
    <text evidence="4">Catalyzes the reversible oxidation of malate to oxaloacetate.</text>
</comment>
<dbReference type="InterPro" id="IPR011275">
    <property type="entry name" value="Malate_DH_type3"/>
</dbReference>
<feature type="binding site" evidence="4 6">
    <location>
        <position position="82"/>
    </location>
    <ligand>
        <name>substrate</name>
    </ligand>
</feature>
<dbReference type="EMBL" id="CP010429">
    <property type="protein sequence ID" value="AKD57547.1"/>
    <property type="molecule type" value="Genomic_DNA"/>
</dbReference>
<evidence type="ECO:0000313" key="11">
    <source>
        <dbReference type="Proteomes" id="UP000033054"/>
    </source>
</evidence>
<evidence type="ECO:0000256" key="1">
    <source>
        <dbReference type="ARBA" id="ARBA00022532"/>
    </source>
</evidence>
<dbReference type="AlphaFoldDB" id="A0A0E3V9C5"/>
<proteinExistence type="inferred from homology"/>
<evidence type="ECO:0000259" key="9">
    <source>
        <dbReference type="Pfam" id="PF02866"/>
    </source>
</evidence>
<organism evidence="10 11">
    <name type="scientific">Spirosoma radiotolerans</name>
    <dbReference type="NCBI Taxonomy" id="1379870"/>
    <lineage>
        <taxon>Bacteria</taxon>
        <taxon>Pseudomonadati</taxon>
        <taxon>Bacteroidota</taxon>
        <taxon>Cytophagia</taxon>
        <taxon>Cytophagales</taxon>
        <taxon>Cytophagaceae</taxon>
        <taxon>Spirosoma</taxon>
    </lineage>
</organism>
<dbReference type="PANTHER" id="PTHR43128:SF16">
    <property type="entry name" value="L-LACTATE DEHYDROGENASE"/>
    <property type="match status" value="1"/>
</dbReference>
<evidence type="ECO:0000259" key="8">
    <source>
        <dbReference type="Pfam" id="PF00056"/>
    </source>
</evidence>
<protein>
    <recommendedName>
        <fullName evidence="4">Malate dehydrogenase</fullName>
        <ecNumber evidence="4">1.1.1.37</ecNumber>
    </recommendedName>
</protein>
<dbReference type="InterPro" id="IPR022383">
    <property type="entry name" value="Lactate/malate_DH_C"/>
</dbReference>
<dbReference type="Gene3D" id="3.40.50.720">
    <property type="entry name" value="NAD(P)-binding Rossmann-like Domain"/>
    <property type="match status" value="1"/>
</dbReference>
<feature type="binding site" evidence="4 7">
    <location>
        <begin position="7"/>
        <end position="12"/>
    </location>
    <ligand>
        <name>NAD(+)</name>
        <dbReference type="ChEBI" id="CHEBI:57540"/>
    </ligand>
</feature>
<reference evidence="10 11" key="1">
    <citation type="journal article" date="2014" name="Curr. Microbiol.">
        <title>Spirosoma radiotolerans sp. nov., a gamma-radiation-resistant bacterium isolated from gamma ray-irradiated soil.</title>
        <authorList>
            <person name="Lee J.J."/>
            <person name="Srinivasan S."/>
            <person name="Lim S."/>
            <person name="Joe M."/>
            <person name="Im S."/>
            <person name="Bae S.I."/>
            <person name="Park K.R."/>
            <person name="Han J.H."/>
            <person name="Park S.H."/>
            <person name="Joo B.M."/>
            <person name="Park S.J."/>
            <person name="Kim M.K."/>
        </authorList>
    </citation>
    <scope>NUCLEOTIDE SEQUENCE [LARGE SCALE GENOMIC DNA]</scope>
    <source>
        <strain evidence="10 11">DG5A</strain>
    </source>
</reference>
<feature type="binding site" evidence="4 7">
    <location>
        <position position="95"/>
    </location>
    <ligand>
        <name>NAD(+)</name>
        <dbReference type="ChEBI" id="CHEBI:57540"/>
    </ligand>
</feature>
<dbReference type="HAMAP" id="MF_00487">
    <property type="entry name" value="Malate_dehydrog_3"/>
    <property type="match status" value="1"/>
</dbReference>
<dbReference type="Pfam" id="PF02866">
    <property type="entry name" value="Ldh_1_C"/>
    <property type="match status" value="1"/>
</dbReference>
<feature type="active site" description="Proton acceptor" evidence="4 5">
    <location>
        <position position="175"/>
    </location>
</feature>
<feature type="domain" description="Lactate/malate dehydrogenase C-terminal" evidence="9">
    <location>
        <begin position="147"/>
        <end position="300"/>
    </location>
</feature>
<dbReference type="Gene3D" id="3.90.110.10">
    <property type="entry name" value="Lactate dehydrogenase/glycoside hydrolase, family 4, C-terminal"/>
    <property type="match status" value="1"/>
</dbReference>
<dbReference type="InterPro" id="IPR015955">
    <property type="entry name" value="Lactate_DH/Glyco_Ohase_4_C"/>
</dbReference>
<dbReference type="PIRSF" id="PIRSF000102">
    <property type="entry name" value="Lac_mal_DH"/>
    <property type="match status" value="1"/>
</dbReference>
<dbReference type="STRING" id="1379870.SD10_24280"/>
<evidence type="ECO:0000256" key="3">
    <source>
        <dbReference type="ARBA" id="ARBA00023027"/>
    </source>
</evidence>
<dbReference type="KEGG" id="srd:SD10_24280"/>
<dbReference type="InterPro" id="IPR001236">
    <property type="entry name" value="Lactate/malate_DH_N"/>
</dbReference>
<dbReference type="FunFam" id="3.40.50.720:FF:000018">
    <property type="entry name" value="Malate dehydrogenase"/>
    <property type="match status" value="1"/>
</dbReference>
<sequence length="313" mass="32965">MKVTVVGAGAVGATCADNIARRELAHEVVLLDIKEGISEGKSLDMLQASTLLDCDIKLTGSTNDYEKTAGSDVVVITSGLPRKPGMTREDLIGINAGIVKGVTENILKYSPDAIFIIISNPMDTMTYLALKSSGLPKNRVIGLGGALDSARFKTYLSLALECSPNDLQASVIGGHGDTTMIPLTRLATKAGVPVSQFLDEETLKKVAADTMVGGATLTGLIGTSAWYAPGAAGAYMVEAIVRDQKRIIPSCVLLEGEYGQSDICLGVPVVLGRNGWEEIIDYKLTDEEQAAFNKSADAVRNMNGVLSTLNIGV</sequence>
<keyword evidence="11" id="KW-1185">Reference proteome</keyword>
<evidence type="ECO:0000256" key="6">
    <source>
        <dbReference type="PIRSR" id="PIRSR000102-2"/>
    </source>
</evidence>
<dbReference type="GO" id="GO:0006089">
    <property type="term" value="P:lactate metabolic process"/>
    <property type="evidence" value="ECO:0007669"/>
    <property type="project" value="TreeGrafter"/>
</dbReference>
<feature type="domain" description="Lactate/malate dehydrogenase N-terminal" evidence="8">
    <location>
        <begin position="1"/>
        <end position="142"/>
    </location>
</feature>
<keyword evidence="3 4" id="KW-0520">NAD</keyword>
<dbReference type="GO" id="GO:0004459">
    <property type="term" value="F:L-lactate dehydrogenase (NAD+) activity"/>
    <property type="evidence" value="ECO:0007669"/>
    <property type="project" value="TreeGrafter"/>
</dbReference>
<dbReference type="RefSeq" id="WP_046577480.1">
    <property type="nucleotide sequence ID" value="NZ_CP010429.1"/>
</dbReference>
<comment type="catalytic activity">
    <reaction evidence="4">
        <text>(S)-malate + NAD(+) = oxaloacetate + NADH + H(+)</text>
        <dbReference type="Rhea" id="RHEA:21432"/>
        <dbReference type="ChEBI" id="CHEBI:15378"/>
        <dbReference type="ChEBI" id="CHEBI:15589"/>
        <dbReference type="ChEBI" id="CHEBI:16452"/>
        <dbReference type="ChEBI" id="CHEBI:57540"/>
        <dbReference type="ChEBI" id="CHEBI:57945"/>
        <dbReference type="EC" id="1.1.1.37"/>
    </reaction>
</comment>
<dbReference type="InterPro" id="IPR036291">
    <property type="entry name" value="NAD(P)-bd_dom_sf"/>
</dbReference>
<feature type="binding site" evidence="4 6">
    <location>
        <position position="88"/>
    </location>
    <ligand>
        <name>substrate</name>
    </ligand>
</feature>
<dbReference type="SUPFAM" id="SSF51735">
    <property type="entry name" value="NAD(P)-binding Rossmann-fold domains"/>
    <property type="match status" value="1"/>
</dbReference>